<keyword evidence="4" id="KW-1185">Reference proteome</keyword>
<dbReference type="Pfam" id="PF06210">
    <property type="entry name" value="DUF1003"/>
    <property type="match status" value="1"/>
</dbReference>
<name>A0AAW9QAL3_9CYAN</name>
<accession>A0AAW9QAL3</accession>
<organism evidence="3 4">
    <name type="scientific">Tumidithrix elongata BACA0141</name>
    <dbReference type="NCBI Taxonomy" id="2716417"/>
    <lineage>
        <taxon>Bacteria</taxon>
        <taxon>Bacillati</taxon>
        <taxon>Cyanobacteriota</taxon>
        <taxon>Cyanophyceae</taxon>
        <taxon>Pseudanabaenales</taxon>
        <taxon>Pseudanabaenaceae</taxon>
        <taxon>Tumidithrix</taxon>
        <taxon>Tumidithrix elongata</taxon>
    </lineage>
</organism>
<feature type="transmembrane region" description="Helical" evidence="2">
    <location>
        <begin position="84"/>
        <end position="104"/>
    </location>
</feature>
<dbReference type="PANTHER" id="PTHR41386">
    <property type="entry name" value="INTEGRAL MEMBRANE PROTEIN-RELATED"/>
    <property type="match status" value="1"/>
</dbReference>
<evidence type="ECO:0000313" key="3">
    <source>
        <dbReference type="EMBL" id="MEE3720001.1"/>
    </source>
</evidence>
<dbReference type="Proteomes" id="UP001333818">
    <property type="component" value="Unassembled WGS sequence"/>
</dbReference>
<keyword evidence="2" id="KW-1133">Transmembrane helix</keyword>
<evidence type="ECO:0000313" key="4">
    <source>
        <dbReference type="Proteomes" id="UP001333818"/>
    </source>
</evidence>
<dbReference type="RefSeq" id="WP_330486440.1">
    <property type="nucleotide sequence ID" value="NZ_JAZBJZ010000204.1"/>
</dbReference>
<evidence type="ECO:0000256" key="2">
    <source>
        <dbReference type="SAM" id="Phobius"/>
    </source>
</evidence>
<dbReference type="InterPro" id="IPR010406">
    <property type="entry name" value="DUF1003"/>
</dbReference>
<feature type="transmembrane region" description="Helical" evidence="2">
    <location>
        <begin position="50"/>
        <end position="72"/>
    </location>
</feature>
<dbReference type="PANTHER" id="PTHR41386:SF1">
    <property type="entry name" value="MEMBRANE PROTEIN"/>
    <property type="match status" value="1"/>
</dbReference>
<comment type="caution">
    <text evidence="3">The sequence shown here is derived from an EMBL/GenBank/DDBJ whole genome shotgun (WGS) entry which is preliminary data.</text>
</comment>
<dbReference type="AlphaFoldDB" id="A0AAW9QAL3"/>
<reference evidence="3" key="1">
    <citation type="submission" date="2024-01" db="EMBL/GenBank/DDBJ databases">
        <title>Bank of Algae and Cyanobacteria of the Azores (BACA) strain genomes.</title>
        <authorList>
            <person name="Luz R."/>
            <person name="Cordeiro R."/>
            <person name="Fonseca A."/>
            <person name="Goncalves V."/>
        </authorList>
    </citation>
    <scope>NUCLEOTIDE SEQUENCE</scope>
    <source>
        <strain evidence="3">BACA0141</strain>
    </source>
</reference>
<sequence>MFSIKSITDFISDRNTTPSRPRKRPSGYKQFDSGKPTLGQWLADKLAAKVGSWSFLIVQSTILSVWIGMNLLPGFPHWDESPFILLNLVFSFASAYTAPIVLMSQNRQSDVDRKDAEYDHQINLKSGQDIEWLHEKMDSLQEQQIAELTRIVREQQLCLNEIRASLIPDVSNRRVG</sequence>
<keyword evidence="2" id="KW-0472">Membrane</keyword>
<gene>
    <name evidence="3" type="ORF">V2H45_25005</name>
</gene>
<keyword evidence="2" id="KW-0812">Transmembrane</keyword>
<protein>
    <submittedName>
        <fullName evidence="3">DUF1003 domain-containing protein</fullName>
    </submittedName>
</protein>
<evidence type="ECO:0000256" key="1">
    <source>
        <dbReference type="SAM" id="MobiDB-lite"/>
    </source>
</evidence>
<feature type="region of interest" description="Disordered" evidence="1">
    <location>
        <begin position="1"/>
        <end position="29"/>
    </location>
</feature>
<proteinExistence type="predicted"/>
<dbReference type="EMBL" id="JAZBJZ010000204">
    <property type="protein sequence ID" value="MEE3720001.1"/>
    <property type="molecule type" value="Genomic_DNA"/>
</dbReference>